<dbReference type="SUPFAM" id="SSF103473">
    <property type="entry name" value="MFS general substrate transporter"/>
    <property type="match status" value="1"/>
</dbReference>
<dbReference type="Proteomes" id="UP000444721">
    <property type="component" value="Unassembled WGS sequence"/>
</dbReference>
<name>A0A6A5C437_NAEFO</name>
<dbReference type="InterPro" id="IPR036259">
    <property type="entry name" value="MFS_trans_sf"/>
</dbReference>
<evidence type="ECO:0000256" key="2">
    <source>
        <dbReference type="SAM" id="Phobius"/>
    </source>
</evidence>
<dbReference type="VEuPathDB" id="AmoebaDB:NF0041040"/>
<dbReference type="EMBL" id="VFQX01000012">
    <property type="protein sequence ID" value="KAF0981841.1"/>
    <property type="molecule type" value="Genomic_DNA"/>
</dbReference>
<feature type="compositionally biased region" description="Basic and acidic residues" evidence="1">
    <location>
        <begin position="154"/>
        <end position="170"/>
    </location>
</feature>
<reference evidence="3 4" key="1">
    <citation type="journal article" date="2019" name="Sci. Rep.">
        <title>Nanopore sequencing improves the draft genome of the human pathogenic amoeba Naegleria fowleri.</title>
        <authorList>
            <person name="Liechti N."/>
            <person name="Schurch N."/>
            <person name="Bruggmann R."/>
            <person name="Wittwer M."/>
        </authorList>
    </citation>
    <scope>NUCLEOTIDE SEQUENCE [LARGE SCALE GENOMIC DNA]</scope>
    <source>
        <strain evidence="3 4">ATCC 30894</strain>
    </source>
</reference>
<keyword evidence="2" id="KW-1133">Transmembrane helix</keyword>
<protein>
    <submittedName>
        <fullName evidence="3">Uncharacterized protein</fullName>
    </submittedName>
</protein>
<feature type="transmembrane region" description="Helical" evidence="2">
    <location>
        <begin position="295"/>
        <end position="317"/>
    </location>
</feature>
<dbReference type="GeneID" id="68118917"/>
<feature type="transmembrane region" description="Helical" evidence="2">
    <location>
        <begin position="269"/>
        <end position="288"/>
    </location>
</feature>
<feature type="compositionally biased region" description="Basic and acidic residues" evidence="1">
    <location>
        <begin position="133"/>
        <end position="145"/>
    </location>
</feature>
<evidence type="ECO:0000313" key="4">
    <source>
        <dbReference type="Proteomes" id="UP000444721"/>
    </source>
</evidence>
<feature type="compositionally biased region" description="Basic and acidic residues" evidence="1">
    <location>
        <begin position="201"/>
        <end position="211"/>
    </location>
</feature>
<feature type="transmembrane region" description="Helical" evidence="2">
    <location>
        <begin position="49"/>
        <end position="69"/>
    </location>
</feature>
<feature type="compositionally biased region" description="Basic and acidic residues" evidence="1">
    <location>
        <begin position="180"/>
        <end position="191"/>
    </location>
</feature>
<keyword evidence="4" id="KW-1185">Reference proteome</keyword>
<gene>
    <name evidence="3" type="ORF">FDP41_011702</name>
</gene>
<feature type="transmembrane region" description="Helical" evidence="2">
    <location>
        <begin position="232"/>
        <end position="257"/>
    </location>
</feature>
<feature type="transmembrane region" description="Helical" evidence="2">
    <location>
        <begin position="89"/>
        <end position="109"/>
    </location>
</feature>
<dbReference type="RefSeq" id="XP_044566554.1">
    <property type="nucleotide sequence ID" value="XM_044702141.1"/>
</dbReference>
<evidence type="ECO:0000313" key="3">
    <source>
        <dbReference type="EMBL" id="KAF0981841.1"/>
    </source>
</evidence>
<dbReference type="VEuPathDB" id="AmoebaDB:FDP41_011702"/>
<accession>A0A6A5C437</accession>
<feature type="transmembrane region" description="Helical" evidence="2">
    <location>
        <begin position="358"/>
        <end position="378"/>
    </location>
</feature>
<evidence type="ECO:0000256" key="1">
    <source>
        <dbReference type="SAM" id="MobiDB-lite"/>
    </source>
</evidence>
<sequence length="396" mass="44215">MNGTSDSFLDEWMWPMIQSLYFNSFMSGLFAGIVAILVTVIIEKLGPQIGGVIGTLPTTIVPAAIGFIIEANKRNLKWEEKKHVLIQQFFVIPLALFCNCLFLLVWKVFPDMFEKIKSRLWKRHNISQNDSMIEEKKENPSREDDSSAIMNESSVRDETSLESTSVDKESPYSSLSTMKGVEEELSRESTKENLLSPSMDPSHENSHHDSVVENSMPETTNATSGMQSRRYIILKMCLVIFLSLFVWFVLASIFVIITRTVALSDEVLIGLGCAFYILLLIVSTPFILSGLKFSIISGLLTAFPAIFLTAMVTLWLTQGEQASVRAAPAMMLGSSSIPLFAISVCVASLYMNMFVAIVVAYLSSVIFGSIPAYAFLWWRKRVAAAKLQHDSLMHQV</sequence>
<organism evidence="3 4">
    <name type="scientific">Naegleria fowleri</name>
    <name type="common">Brain eating amoeba</name>
    <dbReference type="NCBI Taxonomy" id="5763"/>
    <lineage>
        <taxon>Eukaryota</taxon>
        <taxon>Discoba</taxon>
        <taxon>Heterolobosea</taxon>
        <taxon>Tetramitia</taxon>
        <taxon>Eutetramitia</taxon>
        <taxon>Vahlkampfiidae</taxon>
        <taxon>Naegleria</taxon>
    </lineage>
</organism>
<feature type="transmembrane region" description="Helical" evidence="2">
    <location>
        <begin position="329"/>
        <end position="351"/>
    </location>
</feature>
<dbReference type="OrthoDB" id="10262687at2759"/>
<dbReference type="VEuPathDB" id="AmoebaDB:NfTy_021010"/>
<feature type="transmembrane region" description="Helical" evidence="2">
    <location>
        <begin position="20"/>
        <end position="42"/>
    </location>
</feature>
<dbReference type="OMA" id="SAYTILC"/>
<keyword evidence="2" id="KW-0812">Transmembrane</keyword>
<dbReference type="AlphaFoldDB" id="A0A6A5C437"/>
<keyword evidence="2" id="KW-0472">Membrane</keyword>
<comment type="caution">
    <text evidence="3">The sequence shown here is derived from an EMBL/GenBank/DDBJ whole genome shotgun (WGS) entry which is preliminary data.</text>
</comment>
<feature type="region of interest" description="Disordered" evidence="1">
    <location>
        <begin position="131"/>
        <end position="220"/>
    </location>
</feature>
<proteinExistence type="predicted"/>